<sequence>MRFRSDPTGYPKCYNTLMTDKESVIKFWFTSSGDDLDTAEKLFVSKKYHHALYFCQLAVENRLKGLIVSRLDKPVKHTHDLILLSQQLDIDISPEHLEQLRNITKFNLEARYDTFKREFYKKATREYAEEWLKITQEILIWLQKN</sequence>
<dbReference type="EMBL" id="PFAF01000067">
    <property type="protein sequence ID" value="PIR98746.1"/>
    <property type="molecule type" value="Genomic_DNA"/>
</dbReference>
<dbReference type="AlphaFoldDB" id="A0A2H0VI38"/>
<reference evidence="3" key="1">
    <citation type="submission" date="2017-09" db="EMBL/GenBank/DDBJ databases">
        <title>Depth-based differentiation of microbial function through sediment-hosted aquifers and enrichment of novel symbionts in the deep terrestrial subsurface.</title>
        <authorList>
            <person name="Probst A.J."/>
            <person name="Ladd B."/>
            <person name="Jarett J.K."/>
            <person name="Geller-Mcgrath D.E."/>
            <person name="Sieber C.M.K."/>
            <person name="Emerson J.B."/>
            <person name="Anantharaman K."/>
            <person name="Thomas B.C."/>
            <person name="Malmstrom R."/>
            <person name="Stieglmeier M."/>
            <person name="Klingl A."/>
            <person name="Woyke T."/>
            <person name="Ryan C.M."/>
            <person name="Banfield J.F."/>
        </authorList>
    </citation>
    <scope>NUCLEOTIDE SEQUENCE [LARGE SCALE GENOMIC DNA]</scope>
</reference>
<accession>A0A2H0VI38</accession>
<dbReference type="Pfam" id="PF05168">
    <property type="entry name" value="HEPN"/>
    <property type="match status" value="1"/>
</dbReference>
<dbReference type="SUPFAM" id="SSF81593">
    <property type="entry name" value="Nucleotidyltransferase substrate binding subunit/domain"/>
    <property type="match status" value="1"/>
</dbReference>
<name>A0A2H0VI38_9BACT</name>
<dbReference type="Proteomes" id="UP000230796">
    <property type="component" value="Unassembled WGS sequence"/>
</dbReference>
<feature type="domain" description="HEPN" evidence="1">
    <location>
        <begin position="29"/>
        <end position="138"/>
    </location>
</feature>
<evidence type="ECO:0000259" key="1">
    <source>
        <dbReference type="PROSITE" id="PS50910"/>
    </source>
</evidence>
<dbReference type="Gene3D" id="1.20.120.330">
    <property type="entry name" value="Nucleotidyltransferases domain 2"/>
    <property type="match status" value="1"/>
</dbReference>
<gene>
    <name evidence="2" type="ORF">COT87_03125</name>
</gene>
<comment type="caution">
    <text evidence="2">The sequence shown here is derived from an EMBL/GenBank/DDBJ whole genome shotgun (WGS) entry which is preliminary data.</text>
</comment>
<evidence type="ECO:0000313" key="3">
    <source>
        <dbReference type="Proteomes" id="UP000230796"/>
    </source>
</evidence>
<protein>
    <recommendedName>
        <fullName evidence="1">HEPN domain-containing protein</fullName>
    </recommendedName>
</protein>
<evidence type="ECO:0000313" key="2">
    <source>
        <dbReference type="EMBL" id="PIR98746.1"/>
    </source>
</evidence>
<dbReference type="PROSITE" id="PS50910">
    <property type="entry name" value="HEPN"/>
    <property type="match status" value="1"/>
</dbReference>
<proteinExistence type="predicted"/>
<organism evidence="2 3">
    <name type="scientific">Candidatus Collierbacteria bacterium CG10_big_fil_rev_8_21_14_0_10_44_9</name>
    <dbReference type="NCBI Taxonomy" id="1974535"/>
    <lineage>
        <taxon>Bacteria</taxon>
        <taxon>Candidatus Collieribacteriota</taxon>
    </lineage>
</organism>
<dbReference type="InterPro" id="IPR007842">
    <property type="entry name" value="HEPN_dom"/>
</dbReference>
<dbReference type="SMART" id="SM00748">
    <property type="entry name" value="HEPN"/>
    <property type="match status" value="1"/>
</dbReference>